<name>A0A7K1FL48_9ACTN</name>
<dbReference type="EMBL" id="WLYK01000005">
    <property type="protein sequence ID" value="MTD14865.1"/>
    <property type="molecule type" value="Genomic_DNA"/>
</dbReference>
<organism evidence="1 2">
    <name type="scientific">Nakamurella alba</name>
    <dbReference type="NCBI Taxonomy" id="2665158"/>
    <lineage>
        <taxon>Bacteria</taxon>
        <taxon>Bacillati</taxon>
        <taxon>Actinomycetota</taxon>
        <taxon>Actinomycetes</taxon>
        <taxon>Nakamurellales</taxon>
        <taxon>Nakamurellaceae</taxon>
        <taxon>Nakamurella</taxon>
    </lineage>
</organism>
<dbReference type="CDD" id="cd06974">
    <property type="entry name" value="TerD_like"/>
    <property type="match status" value="1"/>
</dbReference>
<sequence length="215" mass="22804">MRLSKIALTKSAPSVSLSKSGGTTGIVRVNLNWSATDPSQQPQSGQKQGGFFKRLAAAAGGNRGIDLDLGCLYELMDGSKGVVQALGNSFGSLHSPPYIQLDGDDRSGAVVGGENMSINLVPGRFRRVLIFALIYEGVPNWAAANGVVTLIPVNGPQIEVRMDATSDQARICAVAQLVDQGGDLVVQREVQYINGGQSVLDRTYGWGMNWSPGRK</sequence>
<keyword evidence="2" id="KW-1185">Reference proteome</keyword>
<dbReference type="InterPro" id="IPR003325">
    <property type="entry name" value="TerD"/>
</dbReference>
<gene>
    <name evidence="1" type="ORF">GIS00_13035</name>
</gene>
<dbReference type="AlphaFoldDB" id="A0A7K1FL48"/>
<accession>A0A7K1FL48</accession>
<dbReference type="RefSeq" id="WP_407666866.1">
    <property type="nucleotide sequence ID" value="NZ_WLYK01000005.1"/>
</dbReference>
<evidence type="ECO:0000313" key="1">
    <source>
        <dbReference type="EMBL" id="MTD14865.1"/>
    </source>
</evidence>
<comment type="caution">
    <text evidence="1">The sequence shown here is derived from an EMBL/GenBank/DDBJ whole genome shotgun (WGS) entry which is preliminary data.</text>
</comment>
<protein>
    <submittedName>
        <fullName evidence="1">Tellurium resistance protein</fullName>
    </submittedName>
</protein>
<proteinExistence type="predicted"/>
<dbReference type="Proteomes" id="UP000460221">
    <property type="component" value="Unassembled WGS sequence"/>
</dbReference>
<evidence type="ECO:0000313" key="2">
    <source>
        <dbReference type="Proteomes" id="UP000460221"/>
    </source>
</evidence>
<reference evidence="1 2" key="1">
    <citation type="submission" date="2019-11" db="EMBL/GenBank/DDBJ databases">
        <authorList>
            <person name="Jiang L.-Q."/>
        </authorList>
    </citation>
    <scope>NUCLEOTIDE SEQUENCE [LARGE SCALE GENOMIC DNA]</scope>
    <source>
        <strain evidence="1 2">YIM 132087</strain>
    </source>
</reference>